<comment type="caution">
    <text evidence="2">The sequence shown here is derived from an EMBL/GenBank/DDBJ whole genome shotgun (WGS) entry which is preliminary data.</text>
</comment>
<dbReference type="EMBL" id="OCTH03000017">
    <property type="protein sequence ID" value="CAE7221565.1"/>
    <property type="molecule type" value="Genomic_DNA"/>
</dbReference>
<dbReference type="Proteomes" id="UP000472372">
    <property type="component" value="Unassembled WGS sequence"/>
</dbReference>
<organism evidence="2 4">
    <name type="scientific">Pyrenophora teres f. teres</name>
    <dbReference type="NCBI Taxonomy" id="97479"/>
    <lineage>
        <taxon>Eukaryota</taxon>
        <taxon>Fungi</taxon>
        <taxon>Dikarya</taxon>
        <taxon>Ascomycota</taxon>
        <taxon>Pezizomycotina</taxon>
        <taxon>Dothideomycetes</taxon>
        <taxon>Pleosporomycetidae</taxon>
        <taxon>Pleosporales</taxon>
        <taxon>Pleosporineae</taxon>
        <taxon>Pleosporaceae</taxon>
        <taxon>Pyrenophora</taxon>
    </lineage>
</organism>
<protein>
    <submittedName>
        <fullName evidence="2">Uncharacterized protein</fullName>
    </submittedName>
</protein>
<gene>
    <name evidence="2" type="ORF">PTTW11_11424</name>
    <name evidence="3" type="ORF">PTTW11_11432</name>
</gene>
<feature type="compositionally biased region" description="Basic and acidic residues" evidence="1">
    <location>
        <begin position="965"/>
        <end position="980"/>
    </location>
</feature>
<name>A0A6S6WIP4_9PLEO</name>
<dbReference type="EMBL" id="OCTH03000017">
    <property type="protein sequence ID" value="CAE7221502.1"/>
    <property type="molecule type" value="Genomic_DNA"/>
</dbReference>
<feature type="compositionally biased region" description="Polar residues" evidence="1">
    <location>
        <begin position="982"/>
        <end position="995"/>
    </location>
</feature>
<dbReference type="AlphaFoldDB" id="A0A6S6WIP4"/>
<evidence type="ECO:0000313" key="3">
    <source>
        <dbReference type="EMBL" id="CAE7221565.1"/>
    </source>
</evidence>
<evidence type="ECO:0000313" key="2">
    <source>
        <dbReference type="EMBL" id="CAE7221502.1"/>
    </source>
</evidence>
<evidence type="ECO:0000256" key="1">
    <source>
        <dbReference type="SAM" id="MobiDB-lite"/>
    </source>
</evidence>
<evidence type="ECO:0000313" key="4">
    <source>
        <dbReference type="Proteomes" id="UP000472372"/>
    </source>
</evidence>
<accession>A0A6S6WIP4</accession>
<proteinExistence type="predicted"/>
<reference evidence="2" key="1">
    <citation type="submission" date="2021-02" db="EMBL/GenBank/DDBJ databases">
        <authorList>
            <person name="Syme A R."/>
            <person name="Syme A R."/>
            <person name="Moolhuijzen P."/>
        </authorList>
    </citation>
    <scope>NUCLEOTIDE SEQUENCE</scope>
    <source>
        <strain evidence="2">W1-1</strain>
    </source>
</reference>
<sequence length="995" mass="114099">MEPSALPKEVDLKAAFEGTSPRAFPKDVGTLDEKLPHNLCLQQHYNSSRKGRAAKVRFDVDSVCYFPSSLAFARNGIDWHPQAHPILNLDADIHFSLIVSAYNSRGDLVTRTLPLHKIPHYCFGSVAGSTKSLRLFIFFPELHLESQYEHTTYLSKQDQQLWLDAVLLPAIGKTVNDSTLVSYLPVSEDNASKGVTAASAEKSKRKESAREQLLEYRLQHQYLDPLWTAILDRIAENPGLDRFNNATLFVHAKNTKLAHMTNDLTAAYGRWEDAWAEAAHPQFYSRDRTFVDIAKTITSEDYAYPYEAVPDGFEAETYLWKRCCLESYARTRVKLLENGNRARGSPRVTTYPWATMRDSMGQTLTSMPRGQENMDGLVYSQFYGNIKTPFDDSKVYVFDNQALENLALDPGYVRSLQQQGGNVAFSENVCKGAYLHSKGRAFSNLQDNQRKSYGIREEHRVSLTMMDDICEQWREWDLYDDSIDDADQPLPYYIVPSPELFSFLYAQINKYCFLFEHTLAHTARTYSLPETMVMVIALRALRFCYGSSLLARESLLYKDRWEQTRGRDVVVKEGLGMRETMERCGLGWFLPKFSWATRRLAQPHGDNMLVGNLLMHAEYKRRWRAVKDLRDVFVRFNQATGWYQQYDVQQHPWLLKKWLEYLHVLCLEQFDADVWTTMLAAHKRRPELSAAALKQDGNVAFCYKGMKRMFTDEGVVAPPHIVTGNKMRFSKLDQLLDFLFLWDDNQERQGWGARPYRLILQKSFEFIESQLGYRRASRWLDEFFYLVQLTHWMLPYPSNKSLIMSTKESHSKGLRGRMMWFSAVFTDPSLVRLPFDEPPRTVYDLVYQAHRQSGRAGGHDQAWETTALMKACRRQGLGIQGVDKTAEHWIAGRTSAGTKGFVPVWERGMPPRLAMRERIKGLSLDELDGVMVAFTQEGSAVVVKGVQEEDCPVLVGRATDSRHIPDFFGEGRERRGEGKEASSVSGSVFIPSTTS</sequence>
<feature type="region of interest" description="Disordered" evidence="1">
    <location>
        <begin position="965"/>
        <end position="995"/>
    </location>
</feature>